<organism evidence="7 8">
    <name type="scientific">Oxytricha trifallax</name>
    <dbReference type="NCBI Taxonomy" id="1172189"/>
    <lineage>
        <taxon>Eukaryota</taxon>
        <taxon>Sar</taxon>
        <taxon>Alveolata</taxon>
        <taxon>Ciliophora</taxon>
        <taxon>Intramacronucleata</taxon>
        <taxon>Spirotrichea</taxon>
        <taxon>Stichotrichia</taxon>
        <taxon>Sporadotrichida</taxon>
        <taxon>Oxytrichidae</taxon>
        <taxon>Oxytrichinae</taxon>
        <taxon>Oxytricha</taxon>
    </lineage>
</organism>
<evidence type="ECO:0000256" key="6">
    <source>
        <dbReference type="PROSITE-ProRule" id="PRU00489"/>
    </source>
</evidence>
<evidence type="ECO:0000313" key="8">
    <source>
        <dbReference type="Proteomes" id="UP000053232"/>
    </source>
</evidence>
<dbReference type="PROSITE" id="PS51143">
    <property type="entry name" value="MT_A70"/>
    <property type="match status" value="1"/>
</dbReference>
<protein>
    <recommendedName>
        <fullName evidence="1">mRNA m(6)A methyltransferase</fullName>
        <ecNumber evidence="1">2.1.1.348</ecNumber>
    </recommendedName>
</protein>
<dbReference type="PANTHER" id="PTHR12829">
    <property type="entry name" value="N6-ADENOSINE-METHYLTRANSFERASE"/>
    <property type="match status" value="1"/>
</dbReference>
<evidence type="ECO:0000256" key="1">
    <source>
        <dbReference type="ARBA" id="ARBA00012160"/>
    </source>
</evidence>
<evidence type="ECO:0000256" key="5">
    <source>
        <dbReference type="ARBA" id="ARBA00048957"/>
    </source>
</evidence>
<dbReference type="PANTHER" id="PTHR12829:SF7">
    <property type="entry name" value="N6-ADENOSINE-METHYLTRANSFERASE CATALYTIC SUBUNIT"/>
    <property type="match status" value="1"/>
</dbReference>
<keyword evidence="4" id="KW-0949">S-adenosyl-L-methionine</keyword>
<proteinExistence type="inferred from homology"/>
<evidence type="ECO:0000256" key="4">
    <source>
        <dbReference type="ARBA" id="ARBA00022691"/>
    </source>
</evidence>
<comment type="similarity">
    <text evidence="6">Belongs to the MT-A70-like family.</text>
</comment>
<evidence type="ECO:0000313" key="7">
    <source>
        <dbReference type="EMBL" id="KEJ82996.1"/>
    </source>
</evidence>
<accession>A0A073I0L3</accession>
<dbReference type="AlphaFoldDB" id="A0A073I0L3"/>
<dbReference type="EC" id="2.1.1.348" evidence="1"/>
<dbReference type="EMBL" id="ARYC01001334">
    <property type="protein sequence ID" value="KEJ82996.1"/>
    <property type="molecule type" value="Genomic_DNA"/>
</dbReference>
<name>A0A073I0L3_9SPIT</name>
<dbReference type="Pfam" id="PF05063">
    <property type="entry name" value="MT-A70"/>
    <property type="match status" value="1"/>
</dbReference>
<comment type="catalytic activity">
    <reaction evidence="5">
        <text>an adenosine in mRNA + S-adenosyl-L-methionine = an N(6)-methyladenosine in mRNA + S-adenosyl-L-homocysteine + H(+)</text>
        <dbReference type="Rhea" id="RHEA:55584"/>
        <dbReference type="Rhea" id="RHEA-COMP:12414"/>
        <dbReference type="Rhea" id="RHEA-COMP:12417"/>
        <dbReference type="ChEBI" id="CHEBI:15378"/>
        <dbReference type="ChEBI" id="CHEBI:57856"/>
        <dbReference type="ChEBI" id="CHEBI:59789"/>
        <dbReference type="ChEBI" id="CHEBI:74411"/>
        <dbReference type="ChEBI" id="CHEBI:74449"/>
        <dbReference type="EC" id="2.1.1.348"/>
    </reaction>
</comment>
<dbReference type="GO" id="GO:0005634">
    <property type="term" value="C:nucleus"/>
    <property type="evidence" value="ECO:0007669"/>
    <property type="project" value="TreeGrafter"/>
</dbReference>
<dbReference type="GO" id="GO:0001734">
    <property type="term" value="F:mRNA m(6)A methyltransferase activity"/>
    <property type="evidence" value="ECO:0007669"/>
    <property type="project" value="UniProtKB-EC"/>
</dbReference>
<dbReference type="GO" id="GO:0036396">
    <property type="term" value="C:RNA N6-methyladenosine methyltransferase complex"/>
    <property type="evidence" value="ECO:0007669"/>
    <property type="project" value="TreeGrafter"/>
</dbReference>
<dbReference type="GO" id="GO:0032259">
    <property type="term" value="P:methylation"/>
    <property type="evidence" value="ECO:0007669"/>
    <property type="project" value="UniProtKB-KW"/>
</dbReference>
<dbReference type="InterPro" id="IPR007757">
    <property type="entry name" value="MT-A70-like"/>
</dbReference>
<evidence type="ECO:0000256" key="3">
    <source>
        <dbReference type="ARBA" id="ARBA00022679"/>
    </source>
</evidence>
<reference evidence="8" key="1">
    <citation type="journal article" date="2014" name="Cell">
        <title>The Architecture of a Scrambled Genome Reveals Massive Levels of Genomic Rearrangement during Development.</title>
        <authorList>
            <person name="Chen X."/>
            <person name="Bracht J.R."/>
            <person name="Goldman A.D."/>
            <person name="Dolzhenko E."/>
            <person name="Clay D.M."/>
            <person name="Swart E.C."/>
            <person name="Perlman D.H."/>
            <person name="Doak T.G."/>
            <person name="Stuart A."/>
            <person name="Amemiya C.T."/>
            <person name="Sebra R.P."/>
            <person name="Landweber L.F."/>
        </authorList>
    </citation>
    <scope>NUCLEOTIDE SEQUENCE [LARGE SCALE GENOMIC DNA]</scope>
    <source>
        <strain evidence="8">JRB310</strain>
    </source>
</reference>
<comment type="caution">
    <text evidence="7">The sequence shown here is derived from an EMBL/GenBank/DDBJ whole genome shotgun (WGS) entry which is preliminary data.</text>
</comment>
<keyword evidence="8" id="KW-1185">Reference proteome</keyword>
<keyword evidence="3" id="KW-0808">Transferase</keyword>
<dbReference type="Proteomes" id="UP000053232">
    <property type="component" value="Unassembled WGS sequence"/>
</dbReference>
<sequence>MVLGMKQHAIQTILLQRIENFLIKFHWKIFKKMDTILCGQLIKSWRLLQDTQRSITTNVLKQLPGSKLTKEKLSEMIGYFLRHCYEFCIMARNKGSFGCLREKSKTHTAPNVIFAELREQSRKPHQIYEIIEQLVPNGRYLEIFPRPHNQRPKWTGIGNESILWKKIRTKLRKQQRDKQFQEQIQKSQVITLS</sequence>
<evidence type="ECO:0000256" key="2">
    <source>
        <dbReference type="ARBA" id="ARBA00022603"/>
    </source>
</evidence>
<gene>
    <name evidence="7" type="ORF">OXYTRIMIC_642</name>
</gene>
<keyword evidence="2" id="KW-0489">Methyltransferase</keyword>